<dbReference type="AlphaFoldDB" id="A0A5B8MEE6"/>
<evidence type="ECO:0000313" key="3">
    <source>
        <dbReference type="Proteomes" id="UP000316726"/>
    </source>
</evidence>
<dbReference type="InterPro" id="IPR011040">
    <property type="entry name" value="Sialidase"/>
</dbReference>
<dbReference type="OrthoDB" id="504663at2759"/>
<dbReference type="SUPFAM" id="SSF50939">
    <property type="entry name" value="Sialidases"/>
    <property type="match status" value="1"/>
</dbReference>
<organism evidence="2 3">
    <name type="scientific">Chloropicon primus</name>
    <dbReference type="NCBI Taxonomy" id="1764295"/>
    <lineage>
        <taxon>Eukaryota</taxon>
        <taxon>Viridiplantae</taxon>
        <taxon>Chlorophyta</taxon>
        <taxon>Chloropicophyceae</taxon>
        <taxon>Chloropicales</taxon>
        <taxon>Chloropicaceae</taxon>
        <taxon>Chloropicon</taxon>
    </lineage>
</organism>
<dbReference type="Gene3D" id="2.120.10.10">
    <property type="match status" value="1"/>
</dbReference>
<keyword evidence="3" id="KW-1185">Reference proteome</keyword>
<dbReference type="Pfam" id="PF13088">
    <property type="entry name" value="BNR_2"/>
    <property type="match status" value="1"/>
</dbReference>
<dbReference type="PANTHER" id="PTHR43752:SF2">
    <property type="entry name" value="BNR_ASP-BOX REPEAT FAMILY PROTEIN"/>
    <property type="match status" value="1"/>
</dbReference>
<evidence type="ECO:0000259" key="1">
    <source>
        <dbReference type="Pfam" id="PF13088"/>
    </source>
</evidence>
<name>A0A5B8MEE6_9CHLO</name>
<dbReference type="InterPro" id="IPR036278">
    <property type="entry name" value="Sialidase_sf"/>
</dbReference>
<proteinExistence type="predicted"/>
<accession>A0A5B8MEE6</accession>
<protein>
    <submittedName>
        <fullName evidence="2">Sialidase</fullName>
    </submittedName>
</protein>
<feature type="domain" description="Sialidase" evidence="1">
    <location>
        <begin position="239"/>
        <end position="567"/>
    </location>
</feature>
<dbReference type="EMBL" id="CP031035">
    <property type="protein sequence ID" value="QDZ18621.1"/>
    <property type="molecule type" value="Genomic_DNA"/>
</dbReference>
<dbReference type="Proteomes" id="UP000316726">
    <property type="component" value="Chromosome 2"/>
</dbReference>
<gene>
    <name evidence="2" type="ORF">A3770_02p11390</name>
</gene>
<reference evidence="2 3" key="1">
    <citation type="submission" date="2018-07" db="EMBL/GenBank/DDBJ databases">
        <title>The complete nuclear genome of the prasinophyte Chloropicon primus (CCMP1205).</title>
        <authorList>
            <person name="Pombert J.-F."/>
            <person name="Otis C."/>
            <person name="Turmel M."/>
            <person name="Lemieux C."/>
        </authorList>
    </citation>
    <scope>NUCLEOTIDE SEQUENCE [LARGE SCALE GENOMIC DNA]</scope>
    <source>
        <strain evidence="2 3">CCMP1205</strain>
    </source>
</reference>
<dbReference type="PANTHER" id="PTHR43752">
    <property type="entry name" value="BNR/ASP-BOX REPEAT FAMILY PROTEIN"/>
    <property type="match status" value="1"/>
</dbReference>
<sequence length="607" mass="67199">MAEAGGGPRPRPRWTWVVVVVAVVVGDLLGGVTCRRRAGVVGKETARDLIGWRGEIHKVENAKPEDGKPFVLTEFWEQDVNQPMGLDQWVAWYAGYKGFPLDDVAGLLMERRDAHQKKQPTKPCMPLSKFVSAGEEARMFDQGRKKGSGIKSFRVFPQAGLAERGVLPGYAHMATLAVSPNGSIALAFQASPGIEGADAQRIQLAFTKGRSVESWWPAGPVPVKQGGGHFKDPENKFVTSAQWGPVLHEDREDGRLLLIYSESTGDCHEPASPEDGHDGRWVVGGDVRVSPLLDHGDGGDWGPPRSIHKQNEGKVPKITANGAIVHSSGSWILPFWRQKPRHIFIHDPETDQTTRRCNGPKREKRRTSAAVLISKDRGKTWRSSPKPIESRTAGWLIENTLVELSDASLLMLFRTKAGAVFSCKSVDGGETWSTAAVIEELVNTDSKIHLIKLRDGRLLLAFNDHPRPFVHDRAKNELVASRERTRMVVSISSDEGSTWKRLFRIDEPSESAPSGGILSGFFGNPEASKRVVDDDFPNQDSENPFQLRDMDETSDLAVQYHYPWLLELPQDQSGPECSVLIAYTKSRLNVVSQKTNGHEIWVSCIPL</sequence>
<dbReference type="CDD" id="cd15482">
    <property type="entry name" value="Sialidase_non-viral"/>
    <property type="match status" value="1"/>
</dbReference>
<evidence type="ECO:0000313" key="2">
    <source>
        <dbReference type="EMBL" id="QDZ18621.1"/>
    </source>
</evidence>